<name>A0A081S776_9ARCH</name>
<feature type="domain" description="Blue (type 1) copper" evidence="4">
    <location>
        <begin position="43"/>
        <end position="132"/>
    </location>
</feature>
<keyword evidence="3" id="KW-1133">Transmembrane helix</keyword>
<evidence type="ECO:0000259" key="4">
    <source>
        <dbReference type="Pfam" id="PF00127"/>
    </source>
</evidence>
<keyword evidence="1" id="KW-0479">Metal-binding</keyword>
<dbReference type="AlphaFoldDB" id="A0A081S776"/>
<dbReference type="InterPro" id="IPR052721">
    <property type="entry name" value="ET_Amicyanin"/>
</dbReference>
<dbReference type="InterPro" id="IPR000923">
    <property type="entry name" value="BlueCu_1"/>
</dbReference>
<evidence type="ECO:0000313" key="6">
    <source>
        <dbReference type="Proteomes" id="UP000028027"/>
    </source>
</evidence>
<evidence type="ECO:0000256" key="1">
    <source>
        <dbReference type="ARBA" id="ARBA00022723"/>
    </source>
</evidence>
<dbReference type="GO" id="GO:0005507">
    <property type="term" value="F:copper ion binding"/>
    <property type="evidence" value="ECO:0007669"/>
    <property type="project" value="InterPro"/>
</dbReference>
<comment type="caution">
    <text evidence="5">The sequence shown here is derived from an EMBL/GenBank/DDBJ whole genome shotgun (WGS) entry which is preliminary data.</text>
</comment>
<accession>A0A081S776</accession>
<dbReference type="PANTHER" id="PTHR36507">
    <property type="entry name" value="BLL1555 PROTEIN"/>
    <property type="match status" value="1"/>
</dbReference>
<keyword evidence="3" id="KW-0812">Transmembrane</keyword>
<dbReference type="Gene3D" id="2.60.40.420">
    <property type="entry name" value="Cupredoxins - blue copper proteins"/>
    <property type="match status" value="1"/>
</dbReference>
<keyword evidence="3" id="KW-0472">Membrane</keyword>
<dbReference type="Pfam" id="PF00127">
    <property type="entry name" value="Copper-bind"/>
    <property type="match status" value="1"/>
</dbReference>
<organism evidence="5 6">
    <name type="scientific">Marine Group I thaumarchaeote SCGC AAA799-E16</name>
    <dbReference type="NCBI Taxonomy" id="1502292"/>
    <lineage>
        <taxon>Archaea</taxon>
        <taxon>Nitrososphaerota</taxon>
        <taxon>Marine Group I</taxon>
    </lineage>
</organism>
<proteinExistence type="predicted"/>
<keyword evidence="2" id="KW-0186">Copper</keyword>
<gene>
    <name evidence="5" type="ORF">AAA799E16_00501</name>
</gene>
<keyword evidence="6" id="KW-1185">Reference proteome</keyword>
<dbReference type="GO" id="GO:0009055">
    <property type="term" value="F:electron transfer activity"/>
    <property type="evidence" value="ECO:0007669"/>
    <property type="project" value="InterPro"/>
</dbReference>
<evidence type="ECO:0000256" key="3">
    <source>
        <dbReference type="SAM" id="Phobius"/>
    </source>
</evidence>
<dbReference type="InterPro" id="IPR008972">
    <property type="entry name" value="Cupredoxin"/>
</dbReference>
<dbReference type="SUPFAM" id="SSF49503">
    <property type="entry name" value="Cupredoxins"/>
    <property type="match status" value="1"/>
</dbReference>
<reference evidence="5 6" key="1">
    <citation type="submission" date="2014-06" db="EMBL/GenBank/DDBJ databases">
        <authorList>
            <person name="Ngugi D.K."/>
            <person name="Blom J."/>
            <person name="Alam I."/>
            <person name="Rashid M."/>
            <person name="Ba Alawi W."/>
            <person name="Zhang G."/>
            <person name="Hikmawan T."/>
            <person name="Guan Y."/>
            <person name="Antunes A."/>
            <person name="Siam R."/>
            <person name="Eldorry H."/>
            <person name="Bajic V."/>
            <person name="Stingl U."/>
        </authorList>
    </citation>
    <scope>NUCLEOTIDE SEQUENCE [LARGE SCALE GENOMIC DNA]</scope>
    <source>
        <strain evidence="5">SCGC AAA799-E16</strain>
    </source>
</reference>
<dbReference type="Proteomes" id="UP000028027">
    <property type="component" value="Unassembled WGS sequence"/>
</dbReference>
<dbReference type="PANTHER" id="PTHR36507:SF1">
    <property type="entry name" value="BLL1555 PROTEIN"/>
    <property type="match status" value="1"/>
</dbReference>
<evidence type="ECO:0000256" key="2">
    <source>
        <dbReference type="ARBA" id="ARBA00023008"/>
    </source>
</evidence>
<feature type="transmembrane region" description="Helical" evidence="3">
    <location>
        <begin position="293"/>
        <end position="315"/>
    </location>
</feature>
<dbReference type="EMBL" id="JNVL01000005">
    <property type="protein sequence ID" value="KER06779.1"/>
    <property type="molecule type" value="Genomic_DNA"/>
</dbReference>
<evidence type="ECO:0000313" key="5">
    <source>
        <dbReference type="EMBL" id="KER06779.1"/>
    </source>
</evidence>
<protein>
    <submittedName>
        <fullName evidence="5">Plastocyanin protein</fullName>
    </submittedName>
</protein>
<sequence>MQNFFLFSLILILGSIPFAFAEEYIIDIPFGAYNPELNTPAEVWYDPPLINVVVGDTITWYNDDREAHTVTSGDGPGRFGWMDNRDFGTPDGIFDSGRFLPGESWSYQFEESGRFSYFCTIHPWMDGMVIVEEAIPDYPHDATGKQIQFPLLQYTPDRAIEVNLAWDPPVIKTHEKIQFVYQFYDPQTNSNLAEMKYDFVIFQNGQEIFRDKGLSQIGGDYRNFVFSDSGSIIVRIEGIQTPSLLAEESVTVFGDVQSKEQRSVDFTAAVYANPEKISHEEYHIKPAQRLTTYYELMIFIILVPAIMFIVALLWLKRKPDTSKTKPGAVKV</sequence>